<evidence type="ECO:0000256" key="4">
    <source>
        <dbReference type="ARBA" id="ARBA00022989"/>
    </source>
</evidence>
<evidence type="ECO:0000256" key="2">
    <source>
        <dbReference type="ARBA" id="ARBA00022475"/>
    </source>
</evidence>
<keyword evidence="9" id="KW-1185">Reference proteome</keyword>
<reference evidence="8 9" key="1">
    <citation type="submission" date="2019-03" db="EMBL/GenBank/DDBJ databases">
        <title>Diversity of the mouse oral microbiome.</title>
        <authorList>
            <person name="Joseph S."/>
            <person name="Aduse-Opoku J."/>
            <person name="Curtis M."/>
            <person name="Wade W."/>
            <person name="Hashim A."/>
        </authorList>
    </citation>
    <scope>NUCLEOTIDE SEQUENCE [LARGE SCALE GENOMIC DNA]</scope>
    <source>
        <strain evidence="8 9">P1012</strain>
    </source>
</reference>
<dbReference type="Pfam" id="PF06271">
    <property type="entry name" value="RDD"/>
    <property type="match status" value="1"/>
</dbReference>
<feature type="transmembrane region" description="Helical" evidence="6">
    <location>
        <begin position="74"/>
        <end position="93"/>
    </location>
</feature>
<evidence type="ECO:0000256" key="1">
    <source>
        <dbReference type="ARBA" id="ARBA00004651"/>
    </source>
</evidence>
<evidence type="ECO:0000313" key="9">
    <source>
        <dbReference type="Proteomes" id="UP000298358"/>
    </source>
</evidence>
<comment type="caution">
    <text evidence="8">The sequence shown here is derived from an EMBL/GenBank/DDBJ whole genome shotgun (WGS) entry which is preliminary data.</text>
</comment>
<comment type="subcellular location">
    <subcellularLocation>
        <location evidence="1">Cell membrane</location>
        <topology evidence="1">Multi-pass membrane protein</topology>
    </subcellularLocation>
</comment>
<proteinExistence type="predicted"/>
<keyword evidence="2" id="KW-1003">Cell membrane</keyword>
<keyword evidence="5 6" id="KW-0472">Membrane</keyword>
<dbReference type="PANTHER" id="PTHR36115">
    <property type="entry name" value="PROLINE-RICH ANTIGEN HOMOLOG-RELATED"/>
    <property type="match status" value="1"/>
</dbReference>
<dbReference type="PANTHER" id="PTHR36115:SF6">
    <property type="entry name" value="PROLINE-RICH ANTIGEN HOMOLOG"/>
    <property type="match status" value="1"/>
</dbReference>
<name>A0A4Y9FTR2_9MICO</name>
<sequence length="214" mass="22576">MCGDARLVSGWAIINEREAAPEPTPVSIERAALLGIVPAPVGRRSAAAVIDVIPAILFAAPLPFAVPALLAGELWGILVSAICVVLLVVYGLIQLTSNGRRGQTFGKQMMRIRTIDPATLKPIGFGRALLRALLVALSGIVPVVGPAVMLCSPLWDAEQRRRGWHDHAARSWLIDLDAVDPTDPVAFEAARGRARVRSVVLDVAAAQPAAPAPA</sequence>
<protein>
    <submittedName>
        <fullName evidence="8">RDD family protein</fullName>
    </submittedName>
</protein>
<feature type="transmembrane region" description="Helical" evidence="6">
    <location>
        <begin position="48"/>
        <end position="68"/>
    </location>
</feature>
<evidence type="ECO:0000256" key="5">
    <source>
        <dbReference type="ARBA" id="ARBA00023136"/>
    </source>
</evidence>
<dbReference type="InterPro" id="IPR010432">
    <property type="entry name" value="RDD"/>
</dbReference>
<evidence type="ECO:0000256" key="3">
    <source>
        <dbReference type="ARBA" id="ARBA00022692"/>
    </source>
</evidence>
<feature type="domain" description="RDD" evidence="7">
    <location>
        <begin position="39"/>
        <end position="169"/>
    </location>
</feature>
<dbReference type="EMBL" id="SPQB01000030">
    <property type="protein sequence ID" value="TFU32262.1"/>
    <property type="molecule type" value="Genomic_DNA"/>
</dbReference>
<evidence type="ECO:0000259" key="7">
    <source>
        <dbReference type="Pfam" id="PF06271"/>
    </source>
</evidence>
<dbReference type="GO" id="GO:0005886">
    <property type="term" value="C:plasma membrane"/>
    <property type="evidence" value="ECO:0007669"/>
    <property type="project" value="UniProtKB-SubCell"/>
</dbReference>
<organism evidence="8 9">
    <name type="scientific">Microbacterium paludicola</name>
    <dbReference type="NCBI Taxonomy" id="300019"/>
    <lineage>
        <taxon>Bacteria</taxon>
        <taxon>Bacillati</taxon>
        <taxon>Actinomycetota</taxon>
        <taxon>Actinomycetes</taxon>
        <taxon>Micrococcales</taxon>
        <taxon>Microbacteriaceae</taxon>
        <taxon>Microbacterium</taxon>
    </lineage>
</organism>
<dbReference type="Proteomes" id="UP000298358">
    <property type="component" value="Unassembled WGS sequence"/>
</dbReference>
<gene>
    <name evidence="8" type="ORF">E4U02_11335</name>
</gene>
<feature type="non-terminal residue" evidence="8">
    <location>
        <position position="214"/>
    </location>
</feature>
<keyword evidence="3 6" id="KW-0812">Transmembrane</keyword>
<feature type="transmembrane region" description="Helical" evidence="6">
    <location>
        <begin position="129"/>
        <end position="155"/>
    </location>
</feature>
<evidence type="ECO:0000313" key="8">
    <source>
        <dbReference type="EMBL" id="TFU32262.1"/>
    </source>
</evidence>
<keyword evidence="4 6" id="KW-1133">Transmembrane helix</keyword>
<dbReference type="InterPro" id="IPR051791">
    <property type="entry name" value="Pra-immunoreactive"/>
</dbReference>
<dbReference type="OrthoDB" id="4625746at2"/>
<dbReference type="AlphaFoldDB" id="A0A4Y9FTR2"/>
<evidence type="ECO:0000256" key="6">
    <source>
        <dbReference type="SAM" id="Phobius"/>
    </source>
</evidence>
<accession>A0A4Y9FTR2</accession>